<gene>
    <name evidence="2" type="ORF">BDA99DRAFT_568240</name>
</gene>
<keyword evidence="1" id="KW-0812">Transmembrane</keyword>
<evidence type="ECO:0000313" key="3">
    <source>
        <dbReference type="Proteomes" id="UP001209540"/>
    </source>
</evidence>
<evidence type="ECO:0000256" key="1">
    <source>
        <dbReference type="SAM" id="Phobius"/>
    </source>
</evidence>
<dbReference type="AlphaFoldDB" id="A0AAD5KMJ8"/>
<organism evidence="2 3">
    <name type="scientific">Phascolomyces articulosus</name>
    <dbReference type="NCBI Taxonomy" id="60185"/>
    <lineage>
        <taxon>Eukaryota</taxon>
        <taxon>Fungi</taxon>
        <taxon>Fungi incertae sedis</taxon>
        <taxon>Mucoromycota</taxon>
        <taxon>Mucoromycotina</taxon>
        <taxon>Mucoromycetes</taxon>
        <taxon>Mucorales</taxon>
        <taxon>Lichtheimiaceae</taxon>
        <taxon>Phascolomyces</taxon>
    </lineage>
</organism>
<reference evidence="2" key="2">
    <citation type="submission" date="2023-02" db="EMBL/GenBank/DDBJ databases">
        <authorList>
            <consortium name="DOE Joint Genome Institute"/>
            <person name="Mondo S.J."/>
            <person name="Chang Y."/>
            <person name="Wang Y."/>
            <person name="Ahrendt S."/>
            <person name="Andreopoulos W."/>
            <person name="Barry K."/>
            <person name="Beard J."/>
            <person name="Benny G.L."/>
            <person name="Blankenship S."/>
            <person name="Bonito G."/>
            <person name="Cuomo C."/>
            <person name="Desiro A."/>
            <person name="Gervers K.A."/>
            <person name="Hundley H."/>
            <person name="Kuo A."/>
            <person name="LaButti K."/>
            <person name="Lang B.F."/>
            <person name="Lipzen A."/>
            <person name="O'Donnell K."/>
            <person name="Pangilinan J."/>
            <person name="Reynolds N."/>
            <person name="Sandor L."/>
            <person name="Smith M.W."/>
            <person name="Tsang A."/>
            <person name="Grigoriev I.V."/>
            <person name="Stajich J.E."/>
            <person name="Spatafora J.W."/>
        </authorList>
    </citation>
    <scope>NUCLEOTIDE SEQUENCE</scope>
    <source>
        <strain evidence="2">RSA 2281</strain>
    </source>
</reference>
<feature type="transmembrane region" description="Helical" evidence="1">
    <location>
        <begin position="86"/>
        <end position="105"/>
    </location>
</feature>
<evidence type="ECO:0000313" key="2">
    <source>
        <dbReference type="EMBL" id="KAI9275581.1"/>
    </source>
</evidence>
<keyword evidence="1" id="KW-1133">Transmembrane helix</keyword>
<protein>
    <submittedName>
        <fullName evidence="2">Uncharacterized protein</fullName>
    </submittedName>
</protein>
<keyword evidence="3" id="KW-1185">Reference proteome</keyword>
<reference evidence="2" key="1">
    <citation type="journal article" date="2022" name="IScience">
        <title>Evolution of zygomycete secretomes and the origins of terrestrial fungal ecologies.</title>
        <authorList>
            <person name="Chang Y."/>
            <person name="Wang Y."/>
            <person name="Mondo S."/>
            <person name="Ahrendt S."/>
            <person name="Andreopoulos W."/>
            <person name="Barry K."/>
            <person name="Beard J."/>
            <person name="Benny G.L."/>
            <person name="Blankenship S."/>
            <person name="Bonito G."/>
            <person name="Cuomo C."/>
            <person name="Desiro A."/>
            <person name="Gervers K.A."/>
            <person name="Hundley H."/>
            <person name="Kuo A."/>
            <person name="LaButti K."/>
            <person name="Lang B.F."/>
            <person name="Lipzen A."/>
            <person name="O'Donnell K."/>
            <person name="Pangilinan J."/>
            <person name="Reynolds N."/>
            <person name="Sandor L."/>
            <person name="Smith M.E."/>
            <person name="Tsang A."/>
            <person name="Grigoriev I.V."/>
            <person name="Stajich J.E."/>
            <person name="Spatafora J.W."/>
        </authorList>
    </citation>
    <scope>NUCLEOTIDE SEQUENCE</scope>
    <source>
        <strain evidence="2">RSA 2281</strain>
    </source>
</reference>
<dbReference type="Proteomes" id="UP001209540">
    <property type="component" value="Unassembled WGS sequence"/>
</dbReference>
<name>A0AAD5KMJ8_9FUNG</name>
<proteinExistence type="predicted"/>
<accession>A0AAD5KMJ8</accession>
<comment type="caution">
    <text evidence="2">The sequence shown here is derived from an EMBL/GenBank/DDBJ whole genome shotgun (WGS) entry which is preliminary data.</text>
</comment>
<dbReference type="EMBL" id="JAIXMP010000003">
    <property type="protein sequence ID" value="KAI9275581.1"/>
    <property type="molecule type" value="Genomic_DNA"/>
</dbReference>
<sequence length="109" mass="12574">MIEVRTYCKSTQCFENKENYIETCRSHDFTCSCKRNMAKLSYWDNCPSDSGHAAQSRVVESFCANPQKKKVMQLLYYVMVESQKQAMLLLSCLVCLLPGAFVTFFETLL</sequence>
<keyword evidence="1" id="KW-0472">Membrane</keyword>